<dbReference type="InterPro" id="IPR003661">
    <property type="entry name" value="HisK_dim/P_dom"/>
</dbReference>
<dbReference type="InterPro" id="IPR035965">
    <property type="entry name" value="PAS-like_dom_sf"/>
</dbReference>
<dbReference type="PROSITE" id="PS50109">
    <property type="entry name" value="HIS_KIN"/>
    <property type="match status" value="1"/>
</dbReference>
<dbReference type="Proteomes" id="UP001358417">
    <property type="component" value="Unassembled WGS sequence"/>
</dbReference>
<feature type="domain" description="Response regulatory" evidence="5">
    <location>
        <begin position="922"/>
        <end position="1055"/>
    </location>
</feature>
<dbReference type="Pfam" id="PF00512">
    <property type="entry name" value="HisKA"/>
    <property type="match status" value="1"/>
</dbReference>
<dbReference type="SUPFAM" id="SSF52172">
    <property type="entry name" value="CheY-like"/>
    <property type="match status" value="1"/>
</dbReference>
<evidence type="ECO:0000256" key="3">
    <source>
        <dbReference type="SAM" id="Coils"/>
    </source>
</evidence>
<dbReference type="PANTHER" id="PTHR43719:SF31">
    <property type="entry name" value="HISTIDINE KINASE"/>
    <property type="match status" value="1"/>
</dbReference>
<evidence type="ECO:0000259" key="5">
    <source>
        <dbReference type="PROSITE" id="PS50110"/>
    </source>
</evidence>
<dbReference type="Pfam" id="PF02518">
    <property type="entry name" value="HATPase_c"/>
    <property type="match status" value="1"/>
</dbReference>
<dbReference type="InterPro" id="IPR036097">
    <property type="entry name" value="HisK_dim/P_sf"/>
</dbReference>
<evidence type="ECO:0000259" key="6">
    <source>
        <dbReference type="PROSITE" id="PS50112"/>
    </source>
</evidence>
<dbReference type="Gene3D" id="3.30.450.40">
    <property type="match status" value="1"/>
</dbReference>
<feature type="domain" description="PAS" evidence="6">
    <location>
        <begin position="448"/>
        <end position="518"/>
    </location>
</feature>
<dbReference type="EMBL" id="JAVRRD010000010">
    <property type="protein sequence ID" value="KAK5054677.1"/>
    <property type="molecule type" value="Genomic_DNA"/>
</dbReference>
<sequence length="1062" mass="118941">MDSQSSFSSPQKDRLLLEELGISATNDRNGDERWTISLDLGAGISQSAVFDHASRRWKLEQLPEIIAPPTISQSLLQNKSTHPKLTKSRESTVGRSWTDFLPQNENVDWFLNSVDWSLTELGPLEGWPVTLQALVSLIMADSNPAVVYWGPSLSSCFNLRAYQDVSQRFKKSSGIQGVPFKECWKEVWPDVEALYNAMRTSTQGSEVMQMAVFPQQANGRLEETFWMGCMLPIIGEFGSASGFYNRAVDTTRETVNNRRSSTLYSLASPSRDKGDTIWKHIFRSLRENEYDFPMAFAYSADDELVTCKLTLQQSFGLPPDGHQLVPNEVDIFEGFMGFQPLYRKVRDLHEVLVLHKADGSMSSDLLKGFEWGGYGEEPDGIVVMPVSVSSRLLGIVVFGINPRRPFGAEDQAFINTLCRQVSATVAFAIDHKEAQERAQRLTLELAENERHIREVAENGAVGMIRVTPEGNVLWANSQYYKITGHSADDHYSQSFIDVVHPEDRAAAEAFWLKLVNNHESADSEFRLTRKWEPPVTTGRASNEEDHECWIIANAFPVLEDGVLKSISACVTEVSEIKWTQRVHSQLAAEATKARKLQEAFIDLVSHEMRNPLSAITQLADDIASSLDTWSPPNRTSERATRLLNENVESGKTILLCAAHQKRIIDDVLTLSKLDSQLLSITPVVTQPCGVVDSALRMFQAEFASSGITIENTFEQAYDDYGIDWVLLDPARLTQILINLITNAIKFTKRESRRLVTIRQSVFIDDRPPSLDGLVWFPSDKETQDITNAPEWGNGEQVNLLFMVSDTGKGLQQEEMMRLFHRFQQATKKTHIKYGGSGLGLFISRELTEIMGGEIGVISAPGKGSTFAFYIKARRAVPPDDRDQIICQSESRASSRRASEPLDKINWISRQLSNTVITPPRLSVLLVEDNIINAQVLMKQLERAGCVVYIANHGLEALDFLTNCKVWHQPAEDSPLIEVDCILMDVEMPVLDGLTCTRRIRALEVQGSLRQRINIIAITANARAEQIDDAFAAGVDGILPKPFRVLDVLSKVEELKPRKSISS</sequence>
<dbReference type="Gene3D" id="3.30.450.20">
    <property type="entry name" value="PAS domain"/>
    <property type="match status" value="1"/>
</dbReference>
<dbReference type="PRINTS" id="PR00344">
    <property type="entry name" value="BCTRLSENSOR"/>
</dbReference>
<dbReference type="SUPFAM" id="SSF55874">
    <property type="entry name" value="ATPase domain of HSP90 chaperone/DNA topoisomerase II/histidine kinase"/>
    <property type="match status" value="1"/>
</dbReference>
<evidence type="ECO:0000259" key="4">
    <source>
        <dbReference type="PROSITE" id="PS50109"/>
    </source>
</evidence>
<accession>A0AAV9NCR5</accession>
<dbReference type="InterPro" id="IPR011006">
    <property type="entry name" value="CheY-like_superfamily"/>
</dbReference>
<dbReference type="GO" id="GO:0000155">
    <property type="term" value="F:phosphorelay sensor kinase activity"/>
    <property type="evidence" value="ECO:0007669"/>
    <property type="project" value="InterPro"/>
</dbReference>
<dbReference type="Gene3D" id="1.10.287.130">
    <property type="match status" value="1"/>
</dbReference>
<dbReference type="SUPFAM" id="SSF47384">
    <property type="entry name" value="Homodimeric domain of signal transducing histidine kinase"/>
    <property type="match status" value="1"/>
</dbReference>
<keyword evidence="3" id="KW-0175">Coiled coil</keyword>
<reference evidence="7 8" key="1">
    <citation type="submission" date="2023-08" db="EMBL/GenBank/DDBJ databases">
        <title>Black Yeasts Isolated from many extreme environments.</title>
        <authorList>
            <person name="Coleine C."/>
            <person name="Stajich J.E."/>
            <person name="Selbmann L."/>
        </authorList>
    </citation>
    <scope>NUCLEOTIDE SEQUENCE [LARGE SCALE GENOMIC DNA]</scope>
    <source>
        <strain evidence="7 8">CCFEE 5792</strain>
    </source>
</reference>
<dbReference type="InterPro" id="IPR050956">
    <property type="entry name" value="2C_system_His_kinase"/>
</dbReference>
<comment type="caution">
    <text evidence="7">The sequence shown here is derived from an EMBL/GenBank/DDBJ whole genome shotgun (WGS) entry which is preliminary data.</text>
</comment>
<dbReference type="InterPro" id="IPR013655">
    <property type="entry name" value="PAS_fold_3"/>
</dbReference>
<dbReference type="Pfam" id="PF00072">
    <property type="entry name" value="Response_reg"/>
    <property type="match status" value="1"/>
</dbReference>
<dbReference type="PANTHER" id="PTHR43719">
    <property type="entry name" value="TWO-COMPONENT HISTIDINE KINASE"/>
    <property type="match status" value="1"/>
</dbReference>
<dbReference type="InterPro" id="IPR000014">
    <property type="entry name" value="PAS"/>
</dbReference>
<dbReference type="CDD" id="cd00130">
    <property type="entry name" value="PAS"/>
    <property type="match status" value="1"/>
</dbReference>
<gene>
    <name evidence="7" type="ORF">LTR84_001569</name>
</gene>
<dbReference type="SMART" id="SM00091">
    <property type="entry name" value="PAS"/>
    <property type="match status" value="1"/>
</dbReference>
<protein>
    <recommendedName>
        <fullName evidence="9">Histidine kinase</fullName>
    </recommendedName>
</protein>
<dbReference type="Gene3D" id="3.40.50.2300">
    <property type="match status" value="1"/>
</dbReference>
<dbReference type="Gene3D" id="3.30.565.10">
    <property type="entry name" value="Histidine kinase-like ATPase, C-terminal domain"/>
    <property type="match status" value="1"/>
</dbReference>
<dbReference type="GeneID" id="89969789"/>
<dbReference type="InterPro" id="IPR036890">
    <property type="entry name" value="HATPase_C_sf"/>
</dbReference>
<dbReference type="InterPro" id="IPR004358">
    <property type="entry name" value="Sig_transdc_His_kin-like_C"/>
</dbReference>
<feature type="modified residue" description="4-aspartylphosphate" evidence="2">
    <location>
        <position position="984"/>
    </location>
</feature>
<feature type="domain" description="Histidine kinase" evidence="4">
    <location>
        <begin position="603"/>
        <end position="874"/>
    </location>
</feature>
<dbReference type="SUPFAM" id="SSF55781">
    <property type="entry name" value="GAF domain-like"/>
    <property type="match status" value="1"/>
</dbReference>
<name>A0AAV9NCR5_9EURO</name>
<dbReference type="SMART" id="SM00388">
    <property type="entry name" value="HisKA"/>
    <property type="match status" value="1"/>
</dbReference>
<dbReference type="InterPro" id="IPR001789">
    <property type="entry name" value="Sig_transdc_resp-reg_receiver"/>
</dbReference>
<dbReference type="SMART" id="SM00448">
    <property type="entry name" value="REC"/>
    <property type="match status" value="1"/>
</dbReference>
<keyword evidence="1 2" id="KW-0597">Phosphoprotein</keyword>
<dbReference type="RefSeq" id="XP_064707450.1">
    <property type="nucleotide sequence ID" value="XM_064845192.1"/>
</dbReference>
<evidence type="ECO:0000256" key="2">
    <source>
        <dbReference type="PROSITE-ProRule" id="PRU00169"/>
    </source>
</evidence>
<dbReference type="InterPro" id="IPR029016">
    <property type="entry name" value="GAF-like_dom_sf"/>
</dbReference>
<dbReference type="NCBIfam" id="TIGR00229">
    <property type="entry name" value="sensory_box"/>
    <property type="match status" value="1"/>
</dbReference>
<evidence type="ECO:0008006" key="9">
    <source>
        <dbReference type="Google" id="ProtNLM"/>
    </source>
</evidence>
<evidence type="ECO:0000256" key="1">
    <source>
        <dbReference type="ARBA" id="ARBA00022553"/>
    </source>
</evidence>
<dbReference type="PROSITE" id="PS50112">
    <property type="entry name" value="PAS"/>
    <property type="match status" value="1"/>
</dbReference>
<feature type="coiled-coil region" evidence="3">
    <location>
        <begin position="431"/>
        <end position="458"/>
    </location>
</feature>
<dbReference type="CDD" id="cd00082">
    <property type="entry name" value="HisKA"/>
    <property type="match status" value="1"/>
</dbReference>
<dbReference type="PROSITE" id="PS50110">
    <property type="entry name" value="RESPONSE_REGULATORY"/>
    <property type="match status" value="1"/>
</dbReference>
<keyword evidence="8" id="KW-1185">Reference proteome</keyword>
<dbReference type="InterPro" id="IPR003594">
    <property type="entry name" value="HATPase_dom"/>
</dbReference>
<evidence type="ECO:0000313" key="7">
    <source>
        <dbReference type="EMBL" id="KAK5054677.1"/>
    </source>
</evidence>
<evidence type="ECO:0000313" key="8">
    <source>
        <dbReference type="Proteomes" id="UP001358417"/>
    </source>
</evidence>
<proteinExistence type="predicted"/>
<dbReference type="Pfam" id="PF08447">
    <property type="entry name" value="PAS_3"/>
    <property type="match status" value="1"/>
</dbReference>
<dbReference type="InterPro" id="IPR005467">
    <property type="entry name" value="His_kinase_dom"/>
</dbReference>
<dbReference type="SUPFAM" id="SSF55785">
    <property type="entry name" value="PYP-like sensor domain (PAS domain)"/>
    <property type="match status" value="1"/>
</dbReference>
<dbReference type="SMART" id="SM00387">
    <property type="entry name" value="HATPase_c"/>
    <property type="match status" value="1"/>
</dbReference>
<dbReference type="CDD" id="cd17546">
    <property type="entry name" value="REC_hyHK_CKI1_RcsC-like"/>
    <property type="match status" value="1"/>
</dbReference>
<organism evidence="7 8">
    <name type="scientific">Exophiala bonariae</name>
    <dbReference type="NCBI Taxonomy" id="1690606"/>
    <lineage>
        <taxon>Eukaryota</taxon>
        <taxon>Fungi</taxon>
        <taxon>Dikarya</taxon>
        <taxon>Ascomycota</taxon>
        <taxon>Pezizomycotina</taxon>
        <taxon>Eurotiomycetes</taxon>
        <taxon>Chaetothyriomycetidae</taxon>
        <taxon>Chaetothyriales</taxon>
        <taxon>Herpotrichiellaceae</taxon>
        <taxon>Exophiala</taxon>
    </lineage>
</organism>
<dbReference type="AlphaFoldDB" id="A0AAV9NCR5"/>